<sequence length="372" mass="41065">MDGITGNKLDLAKPLVALVRWLAPFRCSFRWASFRCSLAMLALVGSLLSSLAMGGDGQREFNAPDADRPLNNFDKFDLPGPHRFEPLFGVDIGGLALKRSGPDAFPLLYTDSAELVETSDQIDPEMKLGARISVTLFNLSRYAPGFDCDLVFLSVDDTVAETRFDAGNYTTTNLNPLFYGGSPLSPDPSYTMFLDSDLDSAEWMIGYRPIQRIRLTAGLRWFRLNETFDVIETASLATTTRSGFFSSASNKAFGFQVGGEATLWTNGRSRLYARGKYAALNNEVRGSAVALNTSFAYEGETDSSLFDVELGGSIWLCSWASLQLAYQGLWLEDAVGALEQSNRQSFFDTATQKPAFHDLNWNGLNFGFSMVW</sequence>
<dbReference type="OrthoDB" id="242939at2"/>
<dbReference type="RefSeq" id="WP_146596447.1">
    <property type="nucleotide sequence ID" value="NZ_SJPT01000008.1"/>
</dbReference>
<dbReference type="Proteomes" id="UP000316304">
    <property type="component" value="Unassembled WGS sequence"/>
</dbReference>
<proteinExistence type="predicted"/>
<dbReference type="EMBL" id="SJPT01000008">
    <property type="protein sequence ID" value="TWU20514.1"/>
    <property type="molecule type" value="Genomic_DNA"/>
</dbReference>
<evidence type="ECO:0000313" key="2">
    <source>
        <dbReference type="Proteomes" id="UP000316304"/>
    </source>
</evidence>
<protein>
    <submittedName>
        <fullName evidence="1">Uncharacterized protein</fullName>
    </submittedName>
</protein>
<evidence type="ECO:0000313" key="1">
    <source>
        <dbReference type="EMBL" id="TWU20514.1"/>
    </source>
</evidence>
<dbReference type="AlphaFoldDB" id="A0A5C6CAT7"/>
<reference evidence="1 2" key="1">
    <citation type="submission" date="2019-02" db="EMBL/GenBank/DDBJ databases">
        <title>Deep-cultivation of Planctomycetes and their phenomic and genomic characterization uncovers novel biology.</title>
        <authorList>
            <person name="Wiegand S."/>
            <person name="Jogler M."/>
            <person name="Boedeker C."/>
            <person name="Pinto D."/>
            <person name="Vollmers J."/>
            <person name="Rivas-Marin E."/>
            <person name="Kohn T."/>
            <person name="Peeters S.H."/>
            <person name="Heuer A."/>
            <person name="Rast P."/>
            <person name="Oberbeckmann S."/>
            <person name="Bunk B."/>
            <person name="Jeske O."/>
            <person name="Meyerdierks A."/>
            <person name="Storesund J.E."/>
            <person name="Kallscheuer N."/>
            <person name="Luecker S."/>
            <person name="Lage O.M."/>
            <person name="Pohl T."/>
            <person name="Merkel B.J."/>
            <person name="Hornburger P."/>
            <person name="Mueller R.-W."/>
            <person name="Bruemmer F."/>
            <person name="Labrenz M."/>
            <person name="Spormann A.M."/>
            <person name="Op Den Camp H."/>
            <person name="Overmann J."/>
            <person name="Amann R."/>
            <person name="Jetten M.S.M."/>
            <person name="Mascher T."/>
            <person name="Medema M.H."/>
            <person name="Devos D.P."/>
            <person name="Kaster A.-K."/>
            <person name="Ovreas L."/>
            <person name="Rohde M."/>
            <person name="Galperin M.Y."/>
            <person name="Jogler C."/>
        </authorList>
    </citation>
    <scope>NUCLEOTIDE SEQUENCE [LARGE SCALE GENOMIC DNA]</scope>
    <source>
        <strain evidence="1 2">Pla52o</strain>
    </source>
</reference>
<name>A0A5C6CAT7_9BACT</name>
<comment type="caution">
    <text evidence="1">The sequence shown here is derived from an EMBL/GenBank/DDBJ whole genome shotgun (WGS) entry which is preliminary data.</text>
</comment>
<organism evidence="1 2">
    <name type="scientific">Novipirellula galeiformis</name>
    <dbReference type="NCBI Taxonomy" id="2528004"/>
    <lineage>
        <taxon>Bacteria</taxon>
        <taxon>Pseudomonadati</taxon>
        <taxon>Planctomycetota</taxon>
        <taxon>Planctomycetia</taxon>
        <taxon>Pirellulales</taxon>
        <taxon>Pirellulaceae</taxon>
        <taxon>Novipirellula</taxon>
    </lineage>
</organism>
<accession>A0A5C6CAT7</accession>
<gene>
    <name evidence="1" type="ORF">Pla52o_43920</name>
</gene>
<keyword evidence="2" id="KW-1185">Reference proteome</keyword>